<gene>
    <name evidence="1" type="ORF">HHL27_20325</name>
</gene>
<dbReference type="EMBL" id="JABBGM010000015">
    <property type="protein sequence ID" value="NML96018.1"/>
    <property type="molecule type" value="Genomic_DNA"/>
</dbReference>
<reference evidence="1 2" key="1">
    <citation type="submission" date="2020-04" db="EMBL/GenBank/DDBJ databases">
        <title>Novosphingobium sp. TW-4 isolated from soil.</title>
        <authorList>
            <person name="Dahal R.H."/>
            <person name="Chaudhary D.K."/>
        </authorList>
    </citation>
    <scope>NUCLEOTIDE SEQUENCE [LARGE SCALE GENOMIC DNA]</scope>
    <source>
        <strain evidence="1 2">TW-4</strain>
    </source>
</reference>
<comment type="caution">
    <text evidence="1">The sequence shown here is derived from an EMBL/GenBank/DDBJ whole genome shotgun (WGS) entry which is preliminary data.</text>
</comment>
<dbReference type="RefSeq" id="WP_169495220.1">
    <property type="nucleotide sequence ID" value="NZ_JABBGM010000015.1"/>
</dbReference>
<evidence type="ECO:0000313" key="1">
    <source>
        <dbReference type="EMBL" id="NML96018.1"/>
    </source>
</evidence>
<dbReference type="AlphaFoldDB" id="A0A7Y0BT97"/>
<protein>
    <submittedName>
        <fullName evidence="1">Uncharacterized protein</fullName>
    </submittedName>
</protein>
<evidence type="ECO:0000313" key="2">
    <source>
        <dbReference type="Proteomes" id="UP000583556"/>
    </source>
</evidence>
<dbReference type="Proteomes" id="UP000583556">
    <property type="component" value="Unassembled WGS sequence"/>
</dbReference>
<name>A0A7Y0BT97_9SPHN</name>
<proteinExistence type="predicted"/>
<accession>A0A7Y0BT97</accession>
<sequence length="116" mass="12347">MLTDSERFAFRAQRIHGFATTGNAYDACQVDEDVAKGHTLLVLDEGVFGLAWAWPVAVTTEAGHLHRFADTGASSLHDLVTPLGFDVGDVHAALALARALGFAIDPVFDRVAPAQS</sequence>
<keyword evidence="2" id="KW-1185">Reference proteome</keyword>
<organism evidence="1 2">
    <name type="scientific">Novosphingobium olei</name>
    <dbReference type="NCBI Taxonomy" id="2728851"/>
    <lineage>
        <taxon>Bacteria</taxon>
        <taxon>Pseudomonadati</taxon>
        <taxon>Pseudomonadota</taxon>
        <taxon>Alphaproteobacteria</taxon>
        <taxon>Sphingomonadales</taxon>
        <taxon>Sphingomonadaceae</taxon>
        <taxon>Novosphingobium</taxon>
    </lineage>
</organism>